<dbReference type="EMBL" id="BSFN01000006">
    <property type="protein sequence ID" value="GLK89367.1"/>
    <property type="molecule type" value="Genomic_DNA"/>
</dbReference>
<reference evidence="1" key="2">
    <citation type="submission" date="2023-01" db="EMBL/GenBank/DDBJ databases">
        <authorList>
            <person name="Sun Q."/>
            <person name="Evtushenko L."/>
        </authorList>
    </citation>
    <scope>NUCLEOTIDE SEQUENCE</scope>
    <source>
        <strain evidence="1">VKM B-2935</strain>
    </source>
</reference>
<gene>
    <name evidence="1" type="ORF">GCM10017655_24290</name>
</gene>
<accession>A0A9W6NG07</accession>
<dbReference type="AlphaFoldDB" id="A0A9W6NG07"/>
<name>A0A9W6NG07_9PSED</name>
<comment type="caution">
    <text evidence="1">The sequence shown here is derived from an EMBL/GenBank/DDBJ whole genome shotgun (WGS) entry which is preliminary data.</text>
</comment>
<evidence type="ECO:0000313" key="1">
    <source>
        <dbReference type="EMBL" id="GLK89367.1"/>
    </source>
</evidence>
<reference evidence="1" key="1">
    <citation type="journal article" date="2014" name="Int. J. Syst. Evol. Microbiol.">
        <title>Complete genome sequence of Corynebacterium casei LMG S-19264T (=DSM 44701T), isolated from a smear-ripened cheese.</title>
        <authorList>
            <consortium name="US DOE Joint Genome Institute (JGI-PGF)"/>
            <person name="Walter F."/>
            <person name="Albersmeier A."/>
            <person name="Kalinowski J."/>
            <person name="Ruckert C."/>
        </authorList>
    </citation>
    <scope>NUCLEOTIDE SEQUENCE</scope>
    <source>
        <strain evidence="1">VKM B-2935</strain>
    </source>
</reference>
<sequence length="53" mass="5989">MAVLKGGVQVLRRVWFFITESDPPEKPKAGIRIFSRAKPRAPRATSEPPITER</sequence>
<organism evidence="1 2">
    <name type="scientific">Pseudomonas turukhanskensis</name>
    <dbReference type="NCBI Taxonomy" id="1806536"/>
    <lineage>
        <taxon>Bacteria</taxon>
        <taxon>Pseudomonadati</taxon>
        <taxon>Pseudomonadota</taxon>
        <taxon>Gammaproteobacteria</taxon>
        <taxon>Pseudomonadales</taxon>
        <taxon>Pseudomonadaceae</taxon>
        <taxon>Pseudomonas</taxon>
    </lineage>
</organism>
<keyword evidence="2" id="KW-1185">Reference proteome</keyword>
<protein>
    <submittedName>
        <fullName evidence="1">Uncharacterized protein</fullName>
    </submittedName>
</protein>
<evidence type="ECO:0000313" key="2">
    <source>
        <dbReference type="Proteomes" id="UP001143328"/>
    </source>
</evidence>
<proteinExistence type="predicted"/>
<dbReference type="Proteomes" id="UP001143328">
    <property type="component" value="Unassembled WGS sequence"/>
</dbReference>